<accession>A0A4Y9S8X8</accession>
<evidence type="ECO:0000313" key="1">
    <source>
        <dbReference type="EMBL" id="TFW16559.1"/>
    </source>
</evidence>
<gene>
    <name evidence="1" type="ORF">E4L98_23135</name>
</gene>
<dbReference type="RefSeq" id="WP_135203897.1">
    <property type="nucleotide sequence ID" value="NZ_SPVG01000231.1"/>
</dbReference>
<organism evidence="1 2">
    <name type="scientific">Duganella callida</name>
    <dbReference type="NCBI Taxonomy" id="2561932"/>
    <lineage>
        <taxon>Bacteria</taxon>
        <taxon>Pseudomonadati</taxon>
        <taxon>Pseudomonadota</taxon>
        <taxon>Betaproteobacteria</taxon>
        <taxon>Burkholderiales</taxon>
        <taxon>Oxalobacteraceae</taxon>
        <taxon>Telluria group</taxon>
        <taxon>Duganella</taxon>
    </lineage>
</organism>
<comment type="caution">
    <text evidence="1">The sequence shown here is derived from an EMBL/GenBank/DDBJ whole genome shotgun (WGS) entry which is preliminary data.</text>
</comment>
<dbReference type="Proteomes" id="UP000297729">
    <property type="component" value="Unassembled WGS sequence"/>
</dbReference>
<sequence length="141" mass="15869">MPPIPSPPRPPPALGLTGYATRRLDGLSFRLSDREAFSDYYVNTPDEWRLFNRLGYPEKNHIECEFFDIEQFRAGHNTAVPRPGMPASCYQRAPARPKVVLIRGDSHAEHLSVVWFAQESAGGLASAAVPILMMTDMWQLK</sequence>
<proteinExistence type="predicted"/>
<reference evidence="1 2" key="1">
    <citation type="submission" date="2019-03" db="EMBL/GenBank/DDBJ databases">
        <title>Draft Genome Sequence of Duganella callidus sp. nov., a Novel Duganella Species Isolated from Cultivated Soil.</title>
        <authorList>
            <person name="Raths R."/>
            <person name="Peta V."/>
            <person name="Bucking H."/>
        </authorList>
    </citation>
    <scope>NUCLEOTIDE SEQUENCE [LARGE SCALE GENOMIC DNA]</scope>
    <source>
        <strain evidence="1 2">DN04</strain>
    </source>
</reference>
<evidence type="ECO:0000313" key="2">
    <source>
        <dbReference type="Proteomes" id="UP000297729"/>
    </source>
</evidence>
<keyword evidence="2" id="KW-1185">Reference proteome</keyword>
<name>A0A4Y9S8X8_9BURK</name>
<protein>
    <submittedName>
        <fullName evidence="1">Uncharacterized protein</fullName>
    </submittedName>
</protein>
<dbReference type="OrthoDB" id="9814807at2"/>
<dbReference type="EMBL" id="SPVG01000231">
    <property type="protein sequence ID" value="TFW16559.1"/>
    <property type="molecule type" value="Genomic_DNA"/>
</dbReference>
<dbReference type="AlphaFoldDB" id="A0A4Y9S8X8"/>